<evidence type="ECO:0008006" key="2">
    <source>
        <dbReference type="Google" id="ProtNLM"/>
    </source>
</evidence>
<gene>
    <name evidence="1" type="ORF">MNBD_GAMMA03-1959</name>
</gene>
<dbReference type="EMBL" id="UOFC01000061">
    <property type="protein sequence ID" value="VAW45559.1"/>
    <property type="molecule type" value="Genomic_DNA"/>
</dbReference>
<organism evidence="1">
    <name type="scientific">hydrothermal vent metagenome</name>
    <dbReference type="NCBI Taxonomy" id="652676"/>
    <lineage>
        <taxon>unclassified sequences</taxon>
        <taxon>metagenomes</taxon>
        <taxon>ecological metagenomes</taxon>
    </lineage>
</organism>
<evidence type="ECO:0000313" key="1">
    <source>
        <dbReference type="EMBL" id="VAW45559.1"/>
    </source>
</evidence>
<proteinExistence type="predicted"/>
<dbReference type="AlphaFoldDB" id="A0A3B0W8B1"/>
<name>A0A3B0W8B1_9ZZZZ</name>
<reference evidence="1" key="1">
    <citation type="submission" date="2018-06" db="EMBL/GenBank/DDBJ databases">
        <authorList>
            <person name="Zhirakovskaya E."/>
        </authorList>
    </citation>
    <scope>NUCLEOTIDE SEQUENCE</scope>
</reference>
<protein>
    <recommendedName>
        <fullName evidence="2">Carboxypeptidase regulatory-like domain-containing protein</fullName>
    </recommendedName>
</protein>
<sequence length="115" mass="13035">MKSILIIGLVLISGVFAFKPILKTSLRINIHNELGHIEEDVKIALYTSIEDYRKEENPAFPTQYTDEKGRTTFKNIKPIVYYIHAEKDDKDNVGKGVASDTIIAGKMNRITIIIE</sequence>
<accession>A0A3B0W8B1</accession>